<organism evidence="1 2">
    <name type="scientific">Primorskyibacter flagellatus</name>
    <dbReference type="NCBI Taxonomy" id="1387277"/>
    <lineage>
        <taxon>Bacteria</taxon>
        <taxon>Pseudomonadati</taxon>
        <taxon>Pseudomonadota</taxon>
        <taxon>Alphaproteobacteria</taxon>
        <taxon>Rhodobacterales</taxon>
        <taxon>Roseobacteraceae</taxon>
        <taxon>Primorskyibacter</taxon>
    </lineage>
</organism>
<keyword evidence="2" id="KW-1185">Reference proteome</keyword>
<dbReference type="AlphaFoldDB" id="A0A1W2D7B2"/>
<dbReference type="EMBL" id="FWYD01000011">
    <property type="protein sequence ID" value="SMC93056.1"/>
    <property type="molecule type" value="Genomic_DNA"/>
</dbReference>
<protein>
    <submittedName>
        <fullName evidence="1">Uncharacterized protein</fullName>
    </submittedName>
</protein>
<reference evidence="1 2" key="1">
    <citation type="submission" date="2017-04" db="EMBL/GenBank/DDBJ databases">
        <authorList>
            <person name="Afonso C.L."/>
            <person name="Miller P.J."/>
            <person name="Scott M.A."/>
            <person name="Spackman E."/>
            <person name="Goraichik I."/>
            <person name="Dimitrov K.M."/>
            <person name="Suarez D.L."/>
            <person name="Swayne D.E."/>
        </authorList>
    </citation>
    <scope>NUCLEOTIDE SEQUENCE [LARGE SCALE GENOMIC DNA]</scope>
    <source>
        <strain evidence="1 2">CGMCC 1.12644</strain>
    </source>
</reference>
<gene>
    <name evidence="1" type="ORF">SAMN06295998_11151</name>
</gene>
<accession>A0A1W2D7B2</accession>
<sequence>MFQVASWLIVLAGAVRCREFRDTERLTGWSIGCAATRIWSEPDHSFSVTERSRRVMLALRFKQLTREISK</sequence>
<evidence type="ECO:0000313" key="2">
    <source>
        <dbReference type="Proteomes" id="UP000192330"/>
    </source>
</evidence>
<evidence type="ECO:0000313" key="1">
    <source>
        <dbReference type="EMBL" id="SMC93056.1"/>
    </source>
</evidence>
<proteinExistence type="predicted"/>
<dbReference type="Proteomes" id="UP000192330">
    <property type="component" value="Unassembled WGS sequence"/>
</dbReference>
<dbReference type="STRING" id="1387277.SAMN06295998_11151"/>
<name>A0A1W2D7B2_9RHOB</name>